<dbReference type="InterPro" id="IPR016064">
    <property type="entry name" value="NAD/diacylglycerol_kinase_sf"/>
</dbReference>
<evidence type="ECO:0000256" key="2">
    <source>
        <dbReference type="ARBA" id="ARBA00005983"/>
    </source>
</evidence>
<reference evidence="10 11" key="1">
    <citation type="submission" date="2020-04" db="EMBL/GenBank/DDBJ databases">
        <title>MicrobeNet Type strains.</title>
        <authorList>
            <person name="Nicholson A.C."/>
        </authorList>
    </citation>
    <scope>NUCLEOTIDE SEQUENCE [LARGE SCALE GENOMIC DNA]</scope>
    <source>
        <strain evidence="10 11">DSM 22768</strain>
    </source>
</reference>
<dbReference type="EMBL" id="JABASA010000024">
    <property type="protein sequence ID" value="NMD49841.1"/>
    <property type="molecule type" value="Genomic_DNA"/>
</dbReference>
<dbReference type="SUPFAM" id="SSF111331">
    <property type="entry name" value="NAD kinase/diacylglycerol kinase-like"/>
    <property type="match status" value="1"/>
</dbReference>
<evidence type="ECO:0000259" key="9">
    <source>
        <dbReference type="PROSITE" id="PS50146"/>
    </source>
</evidence>
<dbReference type="GO" id="GO:0008654">
    <property type="term" value="P:phospholipid biosynthetic process"/>
    <property type="evidence" value="ECO:0007669"/>
    <property type="project" value="UniProtKB-KW"/>
</dbReference>
<protein>
    <submittedName>
        <fullName evidence="10">Diacylglycerol kinase</fullName>
    </submittedName>
</protein>
<evidence type="ECO:0000256" key="5">
    <source>
        <dbReference type="ARBA" id="ARBA00022777"/>
    </source>
</evidence>
<evidence type="ECO:0000256" key="7">
    <source>
        <dbReference type="ARBA" id="ARBA00023209"/>
    </source>
</evidence>
<keyword evidence="7" id="KW-0444">Lipid biosynthesis</keyword>
<comment type="similarity">
    <text evidence="2">Belongs to the diacylglycerol/lipid kinase family.</text>
</comment>
<dbReference type="InterPro" id="IPR045540">
    <property type="entry name" value="YegS/DAGK_C"/>
</dbReference>
<dbReference type="InterPro" id="IPR050187">
    <property type="entry name" value="Lipid_Phosphate_FormReg"/>
</dbReference>
<evidence type="ECO:0000313" key="10">
    <source>
        <dbReference type="EMBL" id="NMD49841.1"/>
    </source>
</evidence>
<dbReference type="PANTHER" id="PTHR12358:SF54">
    <property type="entry name" value="SPHINGOSINE KINASE RELATED PROTEIN"/>
    <property type="match status" value="1"/>
</dbReference>
<evidence type="ECO:0000313" key="11">
    <source>
        <dbReference type="Proteomes" id="UP000532121"/>
    </source>
</evidence>
<keyword evidence="3" id="KW-0808">Transferase</keyword>
<name>A0A7X9QG62_STRRT</name>
<keyword evidence="6" id="KW-0067">ATP-binding</keyword>
<keyword evidence="4" id="KW-0547">Nucleotide-binding</keyword>
<dbReference type="Pfam" id="PF19279">
    <property type="entry name" value="YegS_C"/>
    <property type="match status" value="1"/>
</dbReference>
<comment type="cofactor">
    <cofactor evidence="1">
        <name>Mg(2+)</name>
        <dbReference type="ChEBI" id="CHEBI:18420"/>
    </cofactor>
</comment>
<accession>A0A7X9QG62</accession>
<comment type="caution">
    <text evidence="10">The sequence shown here is derived from an EMBL/GenBank/DDBJ whole genome shotgun (WGS) entry which is preliminary data.</text>
</comment>
<dbReference type="Gene3D" id="3.40.50.10330">
    <property type="entry name" value="Probable inorganic polyphosphate/atp-NAD kinase, domain 1"/>
    <property type="match status" value="1"/>
</dbReference>
<gene>
    <name evidence="10" type="ORF">HHO37_09255</name>
</gene>
<dbReference type="Proteomes" id="UP000532121">
    <property type="component" value="Unassembled WGS sequence"/>
</dbReference>
<feature type="domain" description="DAGKc" evidence="9">
    <location>
        <begin position="1"/>
        <end position="95"/>
    </location>
</feature>
<evidence type="ECO:0000256" key="3">
    <source>
        <dbReference type="ARBA" id="ARBA00022679"/>
    </source>
</evidence>
<evidence type="ECO:0000256" key="4">
    <source>
        <dbReference type="ARBA" id="ARBA00022741"/>
    </source>
</evidence>
<keyword evidence="7" id="KW-0594">Phospholipid biosynthesis</keyword>
<evidence type="ECO:0000256" key="6">
    <source>
        <dbReference type="ARBA" id="ARBA00022840"/>
    </source>
</evidence>
<keyword evidence="5 10" id="KW-0418">Kinase</keyword>
<organism evidence="10 11">
    <name type="scientific">Streptococcus ratti</name>
    <dbReference type="NCBI Taxonomy" id="1341"/>
    <lineage>
        <taxon>Bacteria</taxon>
        <taxon>Bacillati</taxon>
        <taxon>Bacillota</taxon>
        <taxon>Bacilli</taxon>
        <taxon>Lactobacillales</taxon>
        <taxon>Streptococcaceae</taxon>
        <taxon>Streptococcus</taxon>
    </lineage>
</organism>
<dbReference type="PANTHER" id="PTHR12358">
    <property type="entry name" value="SPHINGOSINE KINASE"/>
    <property type="match status" value="1"/>
</dbReference>
<dbReference type="PROSITE" id="PS50146">
    <property type="entry name" value="DAGK"/>
    <property type="match status" value="1"/>
</dbReference>
<proteinExistence type="inferred from homology"/>
<dbReference type="Gene3D" id="2.60.200.40">
    <property type="match status" value="1"/>
</dbReference>
<dbReference type="InterPro" id="IPR001206">
    <property type="entry name" value="Diacylglycerol_kinase_cat_dom"/>
</dbReference>
<evidence type="ECO:0000256" key="1">
    <source>
        <dbReference type="ARBA" id="ARBA00001946"/>
    </source>
</evidence>
<keyword evidence="8" id="KW-1208">Phospholipid metabolism</keyword>
<sequence length="293" mass="33381">MLYILVNPNSGDKSGLKKATLIKETYPQFKAKIYQTRYFNDEAHQLKRILESYDSHQDQLLIIGGDGTLSKTLYVLPQDIPFAYLPSGSGNDFGRGFYSFRLEKMIGALQQQKTQTINVFQSANHLILNSLGIGFNARVIVLSENSAWKKRLNKIHLGKLTYLFLGIRSIFNQESVSVTVTDEEGMTKTLSNLFLFVLANNAYFGGGIMIWPEASLKTNQLDLVYLEKGNTFQNIMGLLTLILKKHRKNDRLKHQSYRTITLNFSKPVVAQIDGEVIELSTEKFSCYQRKIYL</sequence>
<dbReference type="RefSeq" id="WP_193523958.1">
    <property type="nucleotide sequence ID" value="NZ_JABASA010000024.1"/>
</dbReference>
<evidence type="ECO:0000256" key="8">
    <source>
        <dbReference type="ARBA" id="ARBA00023264"/>
    </source>
</evidence>
<dbReference type="AlphaFoldDB" id="A0A7X9QG62"/>
<dbReference type="GO" id="GO:0005524">
    <property type="term" value="F:ATP binding"/>
    <property type="evidence" value="ECO:0007669"/>
    <property type="project" value="UniProtKB-KW"/>
</dbReference>
<dbReference type="InterPro" id="IPR017438">
    <property type="entry name" value="ATP-NAD_kinase_N"/>
</dbReference>
<dbReference type="GO" id="GO:0016301">
    <property type="term" value="F:kinase activity"/>
    <property type="evidence" value="ECO:0007669"/>
    <property type="project" value="UniProtKB-KW"/>
</dbReference>
<dbReference type="Pfam" id="PF00781">
    <property type="entry name" value="DAGK_cat"/>
    <property type="match status" value="1"/>
</dbReference>
<keyword evidence="7" id="KW-0443">Lipid metabolism</keyword>